<feature type="domain" description="VWFA" evidence="8">
    <location>
        <begin position="76"/>
        <end position="267"/>
    </location>
</feature>
<feature type="transmembrane region" description="Helical" evidence="7">
    <location>
        <begin position="42"/>
        <end position="59"/>
    </location>
</feature>
<evidence type="ECO:0000313" key="10">
    <source>
        <dbReference type="Proteomes" id="UP000308901"/>
    </source>
</evidence>
<keyword evidence="3 7" id="KW-1133">Transmembrane helix</keyword>
<dbReference type="Proteomes" id="UP000308901">
    <property type="component" value="Unassembled WGS sequence"/>
</dbReference>
<dbReference type="EMBL" id="VANU01000005">
    <property type="protein sequence ID" value="TLP36932.1"/>
    <property type="molecule type" value="Genomic_DNA"/>
</dbReference>
<feature type="compositionally biased region" description="Basic and acidic residues" evidence="6">
    <location>
        <begin position="520"/>
        <end position="540"/>
    </location>
</feature>
<dbReference type="PROSITE" id="PS50234">
    <property type="entry name" value="VWFA"/>
    <property type="match status" value="1"/>
</dbReference>
<dbReference type="PROSITE" id="PS50005">
    <property type="entry name" value="TPR"/>
    <property type="match status" value="1"/>
</dbReference>
<feature type="compositionally biased region" description="Low complexity" evidence="6">
    <location>
        <begin position="504"/>
        <end position="519"/>
    </location>
</feature>
<evidence type="ECO:0000256" key="4">
    <source>
        <dbReference type="ARBA" id="ARBA00023136"/>
    </source>
</evidence>
<accession>A0A5R8XYS7</accession>
<dbReference type="SMART" id="SM00028">
    <property type="entry name" value="TPR"/>
    <property type="match status" value="2"/>
</dbReference>
<dbReference type="PANTHER" id="PTHR22550:SF5">
    <property type="entry name" value="LEUCINE ZIPPER PROTEIN 4"/>
    <property type="match status" value="1"/>
</dbReference>
<evidence type="ECO:0000256" key="2">
    <source>
        <dbReference type="ARBA" id="ARBA00022692"/>
    </source>
</evidence>
<dbReference type="PANTHER" id="PTHR22550">
    <property type="entry name" value="SPORE GERMINATION PROTEIN"/>
    <property type="match status" value="1"/>
</dbReference>
<dbReference type="InterPro" id="IPR036465">
    <property type="entry name" value="vWFA_dom_sf"/>
</dbReference>
<dbReference type="AlphaFoldDB" id="A0A5R8XYS7"/>
<dbReference type="SMART" id="SM00327">
    <property type="entry name" value="VWA"/>
    <property type="match status" value="1"/>
</dbReference>
<feature type="compositionally biased region" description="Basic and acidic residues" evidence="6">
    <location>
        <begin position="470"/>
        <end position="503"/>
    </location>
</feature>
<comment type="caution">
    <text evidence="9">The sequence shown here is derived from an EMBL/GenBank/DDBJ whole genome shotgun (WGS) entry which is preliminary data.</text>
</comment>
<dbReference type="Gene3D" id="1.25.40.10">
    <property type="entry name" value="Tetratricopeptide repeat domain"/>
    <property type="match status" value="1"/>
</dbReference>
<proteinExistence type="predicted"/>
<dbReference type="InterPro" id="IPR011990">
    <property type="entry name" value="TPR-like_helical_dom_sf"/>
</dbReference>
<keyword evidence="5" id="KW-0802">TPR repeat</keyword>
<keyword evidence="1" id="KW-1003">Cell membrane</keyword>
<evidence type="ECO:0000256" key="1">
    <source>
        <dbReference type="ARBA" id="ARBA00022475"/>
    </source>
</evidence>
<dbReference type="Pfam" id="PF13181">
    <property type="entry name" value="TPR_8"/>
    <property type="match status" value="1"/>
</dbReference>
<evidence type="ECO:0000256" key="5">
    <source>
        <dbReference type="PROSITE-ProRule" id="PRU00339"/>
    </source>
</evidence>
<sequence>MLIPIFLLMFLIITNKDSFQKYFSKDILEKLSVSNRYMGKTTRNILMFISLILMIIALSRPVMNEKEQSFEQEVASIVIAIDVSKSMLANDIYPNRLTMAKQKLLNIIEESKQNALAVILFAKSSFILSPVTQDFNSLKILVENLNTGMNFDNGSNIFSTLEATNKLLKDYENKNLLLLTDGGNATSYEKEIEYAKENKINVYTIAIATNKASAIKLDDGKFLTKEDGSIVTVALNENIKKLSLNTNGGYINYSINNSDLKQILDDIEQKSVKKQIESKKFKTYTELFYYPLALAIFILFIAFSSLPKFLSKKVTMSIIVLSLFFISTNDLRAFEFDFETIKKANKAYENNNFEKASKNFDKVLNTPEARYNYANSLYKEKKYKEALMQYKNVTTSNKNLEYKKLHNMGNSYVKLNDLENAKKMYENALKIQADKETRENLEKVQDILDKIKKQKNKDNQNQKEKKKNQDKKEQNKENQDKKKNQEDNKENQKEDKNQEENSQKNESSQQQKQNMSQSQKPKELSDLEEKKWLEKLENKKSPVLLKKVKTKNEDTSSNPW</sequence>
<organism evidence="9 10">
    <name type="scientific">Arcobacter arenosus</name>
    <dbReference type="NCBI Taxonomy" id="2576037"/>
    <lineage>
        <taxon>Bacteria</taxon>
        <taxon>Pseudomonadati</taxon>
        <taxon>Campylobacterota</taxon>
        <taxon>Epsilonproteobacteria</taxon>
        <taxon>Campylobacterales</taxon>
        <taxon>Arcobacteraceae</taxon>
        <taxon>Arcobacter</taxon>
    </lineage>
</organism>
<evidence type="ECO:0000256" key="3">
    <source>
        <dbReference type="ARBA" id="ARBA00022989"/>
    </source>
</evidence>
<dbReference type="RefSeq" id="WP_138153186.1">
    <property type="nucleotide sequence ID" value="NZ_VANU01000005.1"/>
</dbReference>
<evidence type="ECO:0000259" key="8">
    <source>
        <dbReference type="PROSITE" id="PS50234"/>
    </source>
</evidence>
<dbReference type="InterPro" id="IPR019734">
    <property type="entry name" value="TPR_rpt"/>
</dbReference>
<reference evidence="9 10" key="1">
    <citation type="submission" date="2019-05" db="EMBL/GenBank/DDBJ databases">
        <title>Arcobacter sp. nov., isolated from sea sediment.</title>
        <authorList>
            <person name="Kim W."/>
        </authorList>
    </citation>
    <scope>NUCLEOTIDE SEQUENCE [LARGE SCALE GENOMIC DNA]</scope>
    <source>
        <strain evidence="9 10">CAU 1517</strain>
    </source>
</reference>
<name>A0A5R8XYS7_9BACT</name>
<feature type="region of interest" description="Disordered" evidence="6">
    <location>
        <begin position="451"/>
        <end position="560"/>
    </location>
</feature>
<feature type="compositionally biased region" description="Basic and acidic residues" evidence="6">
    <location>
        <begin position="451"/>
        <end position="463"/>
    </location>
</feature>
<dbReference type="SUPFAM" id="SSF48452">
    <property type="entry name" value="TPR-like"/>
    <property type="match status" value="1"/>
</dbReference>
<dbReference type="InterPro" id="IPR050768">
    <property type="entry name" value="UPF0353/GerABKA_families"/>
</dbReference>
<evidence type="ECO:0000256" key="7">
    <source>
        <dbReference type="SAM" id="Phobius"/>
    </source>
</evidence>
<feature type="transmembrane region" description="Helical" evidence="7">
    <location>
        <begin position="287"/>
        <end position="310"/>
    </location>
</feature>
<protein>
    <submittedName>
        <fullName evidence="9">VWA domain-containing protein</fullName>
    </submittedName>
</protein>
<keyword evidence="10" id="KW-1185">Reference proteome</keyword>
<dbReference type="InterPro" id="IPR002035">
    <property type="entry name" value="VWF_A"/>
</dbReference>
<evidence type="ECO:0000256" key="6">
    <source>
        <dbReference type="SAM" id="MobiDB-lite"/>
    </source>
</evidence>
<keyword evidence="2 7" id="KW-0812">Transmembrane</keyword>
<feature type="repeat" description="TPR" evidence="5">
    <location>
        <begin position="402"/>
        <end position="435"/>
    </location>
</feature>
<dbReference type="SUPFAM" id="SSF53300">
    <property type="entry name" value="vWA-like"/>
    <property type="match status" value="1"/>
</dbReference>
<keyword evidence="4 7" id="KW-0472">Membrane</keyword>
<dbReference type="Gene3D" id="3.40.50.410">
    <property type="entry name" value="von Willebrand factor, type A domain"/>
    <property type="match status" value="1"/>
</dbReference>
<evidence type="ECO:0000313" key="9">
    <source>
        <dbReference type="EMBL" id="TLP36932.1"/>
    </source>
</evidence>
<dbReference type="Pfam" id="PF13519">
    <property type="entry name" value="VWA_2"/>
    <property type="match status" value="1"/>
</dbReference>
<dbReference type="OrthoDB" id="9807628at2"/>
<gene>
    <name evidence="9" type="ORF">FDK22_11845</name>
</gene>